<dbReference type="GO" id="GO:0005525">
    <property type="term" value="F:GTP binding"/>
    <property type="evidence" value="ECO:0007669"/>
    <property type="project" value="UniProtKB-KW"/>
</dbReference>
<keyword evidence="9" id="KW-0675">Receptor</keyword>
<sequence length="365" mass="41308">MDHMMSLMEDYAQELEKLVSQRSKELMEEKRRTEQLLYQMLPVPVAEQLKRGKMVEPEAFDNVTIFFSDICGFTEWSSQSSPFEIVNLLNELYTRFDSVLSFYDVYKVETIGDAYMVVSGLPERNENHAGEIASMSLHLLQEIKQNFSLALRIGIHSGPCAAGVVGTRMPRYCLFGDTVNTTHRMESNGAPCRIHCSEQCKTELDHLGTYMLEERGLIAVKGKGIVRTYWLLRKTRSSVNKSAPLDRTFPYTIPRYANDSNGSTDVYEGTESGECHPFMNFQRNISLRLTTPNMQADRQPEEMPHEQILQDSSLNQLSGTGYMDYIPSECLGVWDYYPTPSISGSPAVTHNALEATASEALLKQC</sequence>
<dbReference type="GO" id="GO:0005886">
    <property type="term" value="C:plasma membrane"/>
    <property type="evidence" value="ECO:0007669"/>
    <property type="project" value="TreeGrafter"/>
</dbReference>
<dbReference type="EC" id="4.6.1.2" evidence="2"/>
<accession>A0A5J4P107</accession>
<keyword evidence="10" id="KW-0325">Glycoprotein</keyword>
<keyword evidence="5" id="KW-0547">Nucleotide-binding</keyword>
<dbReference type="Proteomes" id="UP000324629">
    <property type="component" value="Unassembled WGS sequence"/>
</dbReference>
<dbReference type="InterPro" id="IPR018297">
    <property type="entry name" value="A/G_cyclase_CS"/>
</dbReference>
<keyword evidence="4" id="KW-0732">Signal</keyword>
<evidence type="ECO:0000256" key="2">
    <source>
        <dbReference type="ARBA" id="ARBA00012202"/>
    </source>
</evidence>
<feature type="coiled-coil region" evidence="14">
    <location>
        <begin position="1"/>
        <end position="32"/>
    </location>
</feature>
<gene>
    <name evidence="16" type="ORF">DEA37_0010741</name>
</gene>
<dbReference type="PANTHER" id="PTHR11920:SF335">
    <property type="entry name" value="GUANYLATE CYCLASE"/>
    <property type="match status" value="1"/>
</dbReference>
<keyword evidence="6" id="KW-1133">Transmembrane helix</keyword>
<evidence type="ECO:0000313" key="17">
    <source>
        <dbReference type="Proteomes" id="UP000324629"/>
    </source>
</evidence>
<comment type="subcellular location">
    <subcellularLocation>
        <location evidence="1">Membrane</location>
        <topology evidence="1">Single-pass type I membrane protein</topology>
    </subcellularLocation>
</comment>
<dbReference type="EMBL" id="QNGE01000187">
    <property type="protein sequence ID" value="KAA3681513.1"/>
    <property type="molecule type" value="Genomic_DNA"/>
</dbReference>
<evidence type="ECO:0000256" key="14">
    <source>
        <dbReference type="SAM" id="Coils"/>
    </source>
</evidence>
<proteinExistence type="inferred from homology"/>
<keyword evidence="8" id="KW-0472">Membrane</keyword>
<feature type="domain" description="Guanylate cyclase" evidence="15">
    <location>
        <begin position="64"/>
        <end position="186"/>
    </location>
</feature>
<evidence type="ECO:0000256" key="13">
    <source>
        <dbReference type="RuleBase" id="RU000405"/>
    </source>
</evidence>
<evidence type="ECO:0000256" key="12">
    <source>
        <dbReference type="ARBA" id="ARBA00023293"/>
    </source>
</evidence>
<dbReference type="PROSITE" id="PS00452">
    <property type="entry name" value="GUANYLATE_CYCLASE_1"/>
    <property type="match status" value="1"/>
</dbReference>
<dbReference type="Pfam" id="PF00211">
    <property type="entry name" value="Guanylate_cyc"/>
    <property type="match status" value="1"/>
</dbReference>
<evidence type="ECO:0000313" key="16">
    <source>
        <dbReference type="EMBL" id="KAA3681513.1"/>
    </source>
</evidence>
<evidence type="ECO:0000256" key="4">
    <source>
        <dbReference type="ARBA" id="ARBA00022729"/>
    </source>
</evidence>
<dbReference type="GO" id="GO:0035556">
    <property type="term" value="P:intracellular signal transduction"/>
    <property type="evidence" value="ECO:0007669"/>
    <property type="project" value="InterPro"/>
</dbReference>
<keyword evidence="12" id="KW-0141">cGMP biosynthesis</keyword>
<keyword evidence="17" id="KW-1185">Reference proteome</keyword>
<comment type="caution">
    <text evidence="16">The sequence shown here is derived from an EMBL/GenBank/DDBJ whole genome shotgun (WGS) entry which is preliminary data.</text>
</comment>
<reference evidence="16 17" key="1">
    <citation type="journal article" date="2019" name="Gigascience">
        <title>Whole-genome sequence of the oriental lung fluke Paragonimus westermani.</title>
        <authorList>
            <person name="Oey H."/>
            <person name="Zakrzewski M."/>
            <person name="Narain K."/>
            <person name="Devi K.R."/>
            <person name="Agatsuma T."/>
            <person name="Nawaratna S."/>
            <person name="Gobert G.N."/>
            <person name="Jones M.K."/>
            <person name="Ragan M.A."/>
            <person name="McManus D.P."/>
            <person name="Krause L."/>
        </authorList>
    </citation>
    <scope>NUCLEOTIDE SEQUENCE [LARGE SCALE GENOMIC DNA]</scope>
    <source>
        <strain evidence="16 17">IND2009</strain>
    </source>
</reference>
<dbReference type="AlphaFoldDB" id="A0A5J4P107"/>
<protein>
    <recommendedName>
        <fullName evidence="2">guanylate cyclase</fullName>
        <ecNumber evidence="2">4.6.1.2</ecNumber>
    </recommendedName>
</protein>
<dbReference type="Gene3D" id="3.30.70.1230">
    <property type="entry name" value="Nucleotide cyclase"/>
    <property type="match status" value="1"/>
</dbReference>
<evidence type="ECO:0000256" key="5">
    <source>
        <dbReference type="ARBA" id="ARBA00022741"/>
    </source>
</evidence>
<dbReference type="InterPro" id="IPR029787">
    <property type="entry name" value="Nucleotide_cyclase"/>
</dbReference>
<evidence type="ECO:0000256" key="6">
    <source>
        <dbReference type="ARBA" id="ARBA00022989"/>
    </source>
</evidence>
<evidence type="ECO:0000256" key="11">
    <source>
        <dbReference type="ARBA" id="ARBA00023239"/>
    </source>
</evidence>
<evidence type="ECO:0000256" key="10">
    <source>
        <dbReference type="ARBA" id="ARBA00023180"/>
    </source>
</evidence>
<keyword evidence="3" id="KW-0812">Transmembrane</keyword>
<dbReference type="PANTHER" id="PTHR11920">
    <property type="entry name" value="GUANYLYL CYCLASE"/>
    <property type="match status" value="1"/>
</dbReference>
<comment type="similarity">
    <text evidence="13">Belongs to the adenylyl cyclase class-4/guanylyl cyclase family.</text>
</comment>
<dbReference type="InterPro" id="IPR050401">
    <property type="entry name" value="Cyclic_nucleotide_synthase"/>
</dbReference>
<name>A0A5J4P107_9TREM</name>
<evidence type="ECO:0000259" key="15">
    <source>
        <dbReference type="PROSITE" id="PS50125"/>
    </source>
</evidence>
<keyword evidence="14" id="KW-0175">Coiled coil</keyword>
<evidence type="ECO:0000256" key="8">
    <source>
        <dbReference type="ARBA" id="ARBA00023136"/>
    </source>
</evidence>
<dbReference type="Pfam" id="PF07701">
    <property type="entry name" value="HNOBA"/>
    <property type="match status" value="1"/>
</dbReference>
<evidence type="ECO:0000256" key="9">
    <source>
        <dbReference type="ARBA" id="ARBA00023170"/>
    </source>
</evidence>
<dbReference type="GO" id="GO:0004383">
    <property type="term" value="F:guanylate cyclase activity"/>
    <property type="evidence" value="ECO:0007669"/>
    <property type="project" value="UniProtKB-EC"/>
</dbReference>
<dbReference type="FunFam" id="3.30.70.1230:FF:000004">
    <property type="entry name" value="Guanylate cyclase"/>
    <property type="match status" value="1"/>
</dbReference>
<dbReference type="InterPro" id="IPR001054">
    <property type="entry name" value="A/G_cyclase"/>
</dbReference>
<dbReference type="GO" id="GO:0004016">
    <property type="term" value="F:adenylate cyclase activity"/>
    <property type="evidence" value="ECO:0007669"/>
    <property type="project" value="TreeGrafter"/>
</dbReference>
<dbReference type="GO" id="GO:0001653">
    <property type="term" value="F:peptide receptor activity"/>
    <property type="evidence" value="ECO:0007669"/>
    <property type="project" value="TreeGrafter"/>
</dbReference>
<evidence type="ECO:0000256" key="1">
    <source>
        <dbReference type="ARBA" id="ARBA00004479"/>
    </source>
</evidence>
<dbReference type="InterPro" id="IPR011645">
    <property type="entry name" value="HNOB_dom_associated"/>
</dbReference>
<dbReference type="PROSITE" id="PS50125">
    <property type="entry name" value="GUANYLATE_CYCLASE_2"/>
    <property type="match status" value="1"/>
</dbReference>
<dbReference type="Gene3D" id="6.10.250.780">
    <property type="match status" value="1"/>
</dbReference>
<keyword evidence="11 13" id="KW-0456">Lyase</keyword>
<dbReference type="SUPFAM" id="SSF55073">
    <property type="entry name" value="Nucleotide cyclase"/>
    <property type="match status" value="1"/>
</dbReference>
<dbReference type="CDD" id="cd07302">
    <property type="entry name" value="CHD"/>
    <property type="match status" value="1"/>
</dbReference>
<dbReference type="SMART" id="SM00044">
    <property type="entry name" value="CYCc"/>
    <property type="match status" value="1"/>
</dbReference>
<organism evidence="16 17">
    <name type="scientific">Paragonimus westermani</name>
    <dbReference type="NCBI Taxonomy" id="34504"/>
    <lineage>
        <taxon>Eukaryota</taxon>
        <taxon>Metazoa</taxon>
        <taxon>Spiralia</taxon>
        <taxon>Lophotrochozoa</taxon>
        <taxon>Platyhelminthes</taxon>
        <taxon>Trematoda</taxon>
        <taxon>Digenea</taxon>
        <taxon>Plagiorchiida</taxon>
        <taxon>Troglotremata</taxon>
        <taxon>Troglotrematidae</taxon>
        <taxon>Paragonimus</taxon>
    </lineage>
</organism>
<keyword evidence="7" id="KW-0342">GTP-binding</keyword>
<evidence type="ECO:0000256" key="3">
    <source>
        <dbReference type="ARBA" id="ARBA00022692"/>
    </source>
</evidence>
<dbReference type="GO" id="GO:0007168">
    <property type="term" value="P:receptor guanylyl cyclase signaling pathway"/>
    <property type="evidence" value="ECO:0007669"/>
    <property type="project" value="TreeGrafter"/>
</dbReference>
<evidence type="ECO:0000256" key="7">
    <source>
        <dbReference type="ARBA" id="ARBA00023134"/>
    </source>
</evidence>